<proteinExistence type="predicted"/>
<evidence type="ECO:0000313" key="2">
    <source>
        <dbReference type="EMBL" id="KKN08325.1"/>
    </source>
</evidence>
<name>A0A0F9MM59_9ZZZZ</name>
<accession>A0A0F9MM59</accession>
<comment type="caution">
    <text evidence="2">The sequence shown here is derived from an EMBL/GenBank/DDBJ whole genome shotgun (WGS) entry which is preliminary data.</text>
</comment>
<dbReference type="InterPro" id="IPR021122">
    <property type="entry name" value="RNA_ligase_dom_REL/Rnl2"/>
</dbReference>
<dbReference type="EMBL" id="LAZR01004470">
    <property type="protein sequence ID" value="KKN08325.1"/>
    <property type="molecule type" value="Genomic_DNA"/>
</dbReference>
<sequence>MLEQIGETSWGSYPKIWNLGHRAAAELFDGPVIVEEKLDGSQFSFGKFNGELRVRSRGKQMDVEAPEKMFVRAVETVVAIEDLLRDGWTYRAEYLSKPKHNTLAYGRVPHNYLIILDINDGCQSYLPHKEKKNEAECLDLEVTPLLFEGVVESADQLREFMDRVSILGGQKIEGVVVKNYAKYGPDGKALMGKHVSEQFKEMHGKDWKLRHPGGKDIIEDIAGRFRTESRWEKAVQHLRERGELENSPRDIGPLLKEVNQDVLEECGDEIKELLWKWAWKRLSGKVTHGLPEWYKNKLMESQFEGDDPCSE</sequence>
<dbReference type="SUPFAM" id="SSF56091">
    <property type="entry name" value="DNA ligase/mRNA capping enzyme, catalytic domain"/>
    <property type="match status" value="1"/>
</dbReference>
<dbReference type="Pfam" id="PF09414">
    <property type="entry name" value="RNA_ligase"/>
    <property type="match status" value="1"/>
</dbReference>
<evidence type="ECO:0000259" key="1">
    <source>
        <dbReference type="Pfam" id="PF09414"/>
    </source>
</evidence>
<gene>
    <name evidence="2" type="ORF">LCGC14_1057880</name>
</gene>
<dbReference type="AlphaFoldDB" id="A0A0F9MM59"/>
<reference evidence="2" key="1">
    <citation type="journal article" date="2015" name="Nature">
        <title>Complex archaea that bridge the gap between prokaryotes and eukaryotes.</title>
        <authorList>
            <person name="Spang A."/>
            <person name="Saw J.H."/>
            <person name="Jorgensen S.L."/>
            <person name="Zaremba-Niedzwiedzka K."/>
            <person name="Martijn J."/>
            <person name="Lind A.E."/>
            <person name="van Eijk R."/>
            <person name="Schleper C."/>
            <person name="Guy L."/>
            <person name="Ettema T.J."/>
        </authorList>
    </citation>
    <scope>NUCLEOTIDE SEQUENCE</scope>
</reference>
<feature type="domain" description="RNA ligase" evidence="1">
    <location>
        <begin position="31"/>
        <end position="180"/>
    </location>
</feature>
<dbReference type="Gene3D" id="3.30.470.30">
    <property type="entry name" value="DNA ligase/mRNA capping enzyme"/>
    <property type="match status" value="1"/>
</dbReference>
<organism evidence="2">
    <name type="scientific">marine sediment metagenome</name>
    <dbReference type="NCBI Taxonomy" id="412755"/>
    <lineage>
        <taxon>unclassified sequences</taxon>
        <taxon>metagenomes</taxon>
        <taxon>ecological metagenomes</taxon>
    </lineage>
</organism>
<protein>
    <recommendedName>
        <fullName evidence="1">RNA ligase domain-containing protein</fullName>
    </recommendedName>
</protein>